<comment type="caution">
    <text evidence="3">The sequence shown here is derived from an EMBL/GenBank/DDBJ whole genome shotgun (WGS) entry which is preliminary data.</text>
</comment>
<keyword evidence="4" id="KW-1185">Reference proteome</keyword>
<evidence type="ECO:0000313" key="4">
    <source>
        <dbReference type="Proteomes" id="UP001596030"/>
    </source>
</evidence>
<organism evidence="3 4">
    <name type="scientific">Chromohalobacter sarecensis</name>
    <dbReference type="NCBI Taxonomy" id="245294"/>
    <lineage>
        <taxon>Bacteria</taxon>
        <taxon>Pseudomonadati</taxon>
        <taxon>Pseudomonadota</taxon>
        <taxon>Gammaproteobacteria</taxon>
        <taxon>Oceanospirillales</taxon>
        <taxon>Halomonadaceae</taxon>
        <taxon>Chromohalobacter</taxon>
    </lineage>
</organism>
<dbReference type="InterPro" id="IPR018389">
    <property type="entry name" value="DctP_fam"/>
</dbReference>
<evidence type="ECO:0000313" key="3">
    <source>
        <dbReference type="EMBL" id="MFC4539130.1"/>
    </source>
</evidence>
<feature type="chain" id="PRO_5046045583" evidence="2">
    <location>
        <begin position="21"/>
        <end position="349"/>
    </location>
</feature>
<dbReference type="PANTHER" id="PTHR33376">
    <property type="match status" value="1"/>
</dbReference>
<accession>A0ABV9D205</accession>
<proteinExistence type="predicted"/>
<keyword evidence="1 2" id="KW-0732">Signal</keyword>
<evidence type="ECO:0000256" key="2">
    <source>
        <dbReference type="SAM" id="SignalP"/>
    </source>
</evidence>
<dbReference type="Proteomes" id="UP001596030">
    <property type="component" value="Unassembled WGS sequence"/>
</dbReference>
<dbReference type="RefSeq" id="WP_246974013.1">
    <property type="nucleotide sequence ID" value="NZ_JAKGAN010000005.1"/>
</dbReference>
<sequence length="349" mass="38148">MMTTKHTLAGLVLLSGITLAGTGLAQDTVTLRLHHFAAPTTPVQAQYLEPWAKRIEEQSDGAIKVEIFPAMQLGGSANSLYDQAKDGVVDIAWTLLSYTPNRFPESEAFDQPFLPTTGEATSMAAHEFAMEHMQDDFEGVHPIAVFAHSPGKLHTKDVSVHDIDDIDGLAIRAPSKTMNRYFTRLGAKSVGMPMPQIPEAISRGVIDGLTLPFESASALGVLDVAQNHTFFDGEHGLYTAMMVLAMNQDKYDSLSPELQKVIDDNAGIQEAQQIGHVMDEAEQAAIDDIAARDEGQMIHIAEADQGEWKAAADKTIDEWIADMDAEGYDGQQLYDDANQLVDKYTKQTQ</sequence>
<feature type="signal peptide" evidence="2">
    <location>
        <begin position="1"/>
        <end position="20"/>
    </location>
</feature>
<evidence type="ECO:0000256" key="1">
    <source>
        <dbReference type="ARBA" id="ARBA00022729"/>
    </source>
</evidence>
<dbReference type="Gene3D" id="3.40.190.170">
    <property type="entry name" value="Bacterial extracellular solute-binding protein, family 7"/>
    <property type="match status" value="1"/>
</dbReference>
<name>A0ABV9D205_9GAMM</name>
<dbReference type="CDD" id="cd13665">
    <property type="entry name" value="PBP2_TRAP_Dctp3_4"/>
    <property type="match status" value="1"/>
</dbReference>
<protein>
    <submittedName>
        <fullName evidence="3">TRAP transporter substrate-binding protein</fullName>
    </submittedName>
</protein>
<gene>
    <name evidence="3" type="ORF">ACFO0U_10120</name>
</gene>
<dbReference type="EMBL" id="JBHSEU010000016">
    <property type="protein sequence ID" value="MFC4539130.1"/>
    <property type="molecule type" value="Genomic_DNA"/>
</dbReference>
<dbReference type="InterPro" id="IPR038404">
    <property type="entry name" value="TRAP_DctP_sf"/>
</dbReference>
<reference evidence="4" key="1">
    <citation type="journal article" date="2019" name="Int. J. Syst. Evol. Microbiol.">
        <title>The Global Catalogue of Microorganisms (GCM) 10K type strain sequencing project: providing services to taxonomists for standard genome sequencing and annotation.</title>
        <authorList>
            <consortium name="The Broad Institute Genomics Platform"/>
            <consortium name="The Broad Institute Genome Sequencing Center for Infectious Disease"/>
            <person name="Wu L."/>
            <person name="Ma J."/>
        </authorList>
    </citation>
    <scope>NUCLEOTIDE SEQUENCE [LARGE SCALE GENOMIC DNA]</scope>
    <source>
        <strain evidence="4">CGMCC 1.12121</strain>
    </source>
</reference>
<dbReference type="NCBIfam" id="NF037995">
    <property type="entry name" value="TRAP_S1"/>
    <property type="match status" value="1"/>
</dbReference>
<dbReference type="Pfam" id="PF03480">
    <property type="entry name" value="DctP"/>
    <property type="match status" value="1"/>
</dbReference>
<dbReference type="PANTHER" id="PTHR33376:SF15">
    <property type="entry name" value="BLL6794 PROTEIN"/>
    <property type="match status" value="1"/>
</dbReference>